<dbReference type="InterPro" id="IPR050763">
    <property type="entry name" value="ABC_transporter_ATP-binding"/>
</dbReference>
<dbReference type="InterPro" id="IPR017871">
    <property type="entry name" value="ABC_transporter-like_CS"/>
</dbReference>
<dbReference type="GO" id="GO:0046677">
    <property type="term" value="P:response to antibiotic"/>
    <property type="evidence" value="ECO:0007669"/>
    <property type="project" value="UniProtKB-KW"/>
</dbReference>
<evidence type="ECO:0000259" key="6">
    <source>
        <dbReference type="PROSITE" id="PS50893"/>
    </source>
</evidence>
<dbReference type="Gene3D" id="3.40.50.300">
    <property type="entry name" value="P-loop containing nucleotide triphosphate hydrolases"/>
    <property type="match status" value="1"/>
</dbReference>
<dbReference type="CDD" id="cd03230">
    <property type="entry name" value="ABC_DR_subfamily_A"/>
    <property type="match status" value="1"/>
</dbReference>
<dbReference type="PANTHER" id="PTHR42711">
    <property type="entry name" value="ABC TRANSPORTER ATP-BINDING PROTEIN"/>
    <property type="match status" value="1"/>
</dbReference>
<dbReference type="GO" id="GO:0005886">
    <property type="term" value="C:plasma membrane"/>
    <property type="evidence" value="ECO:0007669"/>
    <property type="project" value="UniProtKB-SubCell"/>
</dbReference>
<dbReference type="GO" id="GO:0005524">
    <property type="term" value="F:ATP binding"/>
    <property type="evidence" value="ECO:0007669"/>
    <property type="project" value="UniProtKB-KW"/>
</dbReference>
<evidence type="ECO:0000256" key="4">
    <source>
        <dbReference type="ARBA" id="ARBA00022840"/>
    </source>
</evidence>
<dbReference type="AlphaFoldDB" id="A0A1H2LF04"/>
<dbReference type="EMBL" id="LT629804">
    <property type="protein sequence ID" value="SDU78986.1"/>
    <property type="molecule type" value="Genomic_DNA"/>
</dbReference>
<comment type="subcellular location">
    <subcellularLocation>
        <location evidence="1">Cell membrane</location>
        <topology evidence="1">Peripheral membrane protein</topology>
    </subcellularLocation>
</comment>
<evidence type="ECO:0000313" key="8">
    <source>
        <dbReference type="Proteomes" id="UP000214355"/>
    </source>
</evidence>
<evidence type="ECO:0000256" key="3">
    <source>
        <dbReference type="ARBA" id="ARBA00022741"/>
    </source>
</evidence>
<dbReference type="SMART" id="SM00382">
    <property type="entry name" value="AAA"/>
    <property type="match status" value="1"/>
</dbReference>
<evidence type="ECO:0000256" key="2">
    <source>
        <dbReference type="ARBA" id="ARBA00022448"/>
    </source>
</evidence>
<keyword evidence="8" id="KW-1185">Reference proteome</keyword>
<dbReference type="InterPro" id="IPR003593">
    <property type="entry name" value="AAA+_ATPase"/>
</dbReference>
<dbReference type="GeneID" id="65344437"/>
<keyword evidence="4 7" id="KW-0067">ATP-binding</keyword>
<dbReference type="STRING" id="131112.SAMN04489737_0695"/>
<protein>
    <submittedName>
        <fullName evidence="7">ABC-2 type transport system ATP-binding protein</fullName>
    </submittedName>
</protein>
<organism evidence="7 8">
    <name type="scientific">Arcanobacterium phocae</name>
    <dbReference type="NCBI Taxonomy" id="131112"/>
    <lineage>
        <taxon>Bacteria</taxon>
        <taxon>Bacillati</taxon>
        <taxon>Actinomycetota</taxon>
        <taxon>Actinomycetes</taxon>
        <taxon>Actinomycetales</taxon>
        <taxon>Actinomycetaceae</taxon>
        <taxon>Arcanobacterium</taxon>
    </lineage>
</organism>
<evidence type="ECO:0000256" key="5">
    <source>
        <dbReference type="ARBA" id="ARBA00023251"/>
    </source>
</evidence>
<dbReference type="SUPFAM" id="SSF52540">
    <property type="entry name" value="P-loop containing nucleoside triphosphate hydrolases"/>
    <property type="match status" value="1"/>
</dbReference>
<dbReference type="RefSeq" id="WP_091279943.1">
    <property type="nucleotide sequence ID" value="NZ_LT629804.1"/>
</dbReference>
<dbReference type="InterPro" id="IPR003439">
    <property type="entry name" value="ABC_transporter-like_ATP-bd"/>
</dbReference>
<keyword evidence="3" id="KW-0547">Nucleotide-binding</keyword>
<dbReference type="Pfam" id="PF00005">
    <property type="entry name" value="ABC_tran"/>
    <property type="match status" value="1"/>
</dbReference>
<reference evidence="8" key="1">
    <citation type="submission" date="2016-10" db="EMBL/GenBank/DDBJ databases">
        <authorList>
            <person name="Varghese N."/>
            <person name="Submissions S."/>
        </authorList>
    </citation>
    <scope>NUCLEOTIDE SEQUENCE [LARGE SCALE GENOMIC DNA]</scope>
    <source>
        <strain evidence="8">DSM 10002</strain>
    </source>
</reference>
<gene>
    <name evidence="7" type="ORF">SAMN04489737_0695</name>
</gene>
<dbReference type="GO" id="GO:0016887">
    <property type="term" value="F:ATP hydrolysis activity"/>
    <property type="evidence" value="ECO:0007669"/>
    <property type="project" value="InterPro"/>
</dbReference>
<dbReference type="Proteomes" id="UP000214355">
    <property type="component" value="Chromosome I"/>
</dbReference>
<evidence type="ECO:0000256" key="1">
    <source>
        <dbReference type="ARBA" id="ARBA00004202"/>
    </source>
</evidence>
<keyword evidence="2" id="KW-0813">Transport</keyword>
<sequence>MGNLSIQNVRKTYRTPTCNVTAVDGVTATIPAGQILAILGPNGAGKTTLLDMILGLNDPTSGTITIDGLSPHAAIRAGNVSALLQTGGLLATMSVHETLTYIAAAYRVTKNITRERITDVVNQTQLTPLLNRKIGKLSGGEQQRVKFALALLPDPSLLILDEPTTGMDVNARHEFWDAMRTQTSHGRTIIFATHYLQEAENFADRIILMNRGRIIADGPTNQIRAIAGVRHLKASIANVSRAETARLQAAFSATVADNILTCATANSDSLARELLHAGASNLEIVPSSLDDAFASLIAADAQPKEN</sequence>
<dbReference type="PROSITE" id="PS00211">
    <property type="entry name" value="ABC_TRANSPORTER_1"/>
    <property type="match status" value="1"/>
</dbReference>
<dbReference type="PANTHER" id="PTHR42711:SF17">
    <property type="entry name" value="ABC TRANSPORTER ATP-BINDING PROTEIN"/>
    <property type="match status" value="1"/>
</dbReference>
<dbReference type="InterPro" id="IPR027417">
    <property type="entry name" value="P-loop_NTPase"/>
</dbReference>
<name>A0A1H2LF04_9ACTO</name>
<feature type="domain" description="ABC transporter" evidence="6">
    <location>
        <begin position="4"/>
        <end position="236"/>
    </location>
</feature>
<evidence type="ECO:0000313" key="7">
    <source>
        <dbReference type="EMBL" id="SDU78986.1"/>
    </source>
</evidence>
<dbReference type="PROSITE" id="PS50893">
    <property type="entry name" value="ABC_TRANSPORTER_2"/>
    <property type="match status" value="1"/>
</dbReference>
<accession>A0A1H2LF04</accession>
<dbReference type="OrthoDB" id="9804819at2"/>
<keyword evidence="5" id="KW-0046">Antibiotic resistance</keyword>
<proteinExistence type="predicted"/>